<comment type="caution">
    <text evidence="1">The sequence shown here is derived from an EMBL/GenBank/DDBJ whole genome shotgun (WGS) entry which is preliminary data.</text>
</comment>
<accession>A0ACB8Y6H8</accession>
<evidence type="ECO:0000313" key="2">
    <source>
        <dbReference type="Proteomes" id="UP001055879"/>
    </source>
</evidence>
<gene>
    <name evidence="1" type="ORF">L6452_35206</name>
</gene>
<dbReference type="EMBL" id="CM042059">
    <property type="protein sequence ID" value="KAI3680436.1"/>
    <property type="molecule type" value="Genomic_DNA"/>
</dbReference>
<dbReference type="Proteomes" id="UP001055879">
    <property type="component" value="Linkage Group LG13"/>
</dbReference>
<reference evidence="1 2" key="2">
    <citation type="journal article" date="2022" name="Mol. Ecol. Resour.">
        <title>The genomes of chicory, endive, great burdock and yacon provide insights into Asteraceae paleo-polyploidization history and plant inulin production.</title>
        <authorList>
            <person name="Fan W."/>
            <person name="Wang S."/>
            <person name="Wang H."/>
            <person name="Wang A."/>
            <person name="Jiang F."/>
            <person name="Liu H."/>
            <person name="Zhao H."/>
            <person name="Xu D."/>
            <person name="Zhang Y."/>
        </authorList>
    </citation>
    <scope>NUCLEOTIDE SEQUENCE [LARGE SCALE GENOMIC DNA]</scope>
    <source>
        <strain evidence="2">cv. Niubang</strain>
    </source>
</reference>
<protein>
    <submittedName>
        <fullName evidence="1">Uncharacterized protein</fullName>
    </submittedName>
</protein>
<sequence length="206" mass="22911">MASHKVTKMVLDVDLNCSDCYKKVKKVICKIPEIRDQEYDVAKNKVKISVTSCCPDKIRDKLRQKGGSSIQKIEIIVEKPKDPKPKDDAAKPKPKPPAADHEKPKKAPKGDGDGDGDSKKPQVAKKMMFEPPVHGYPQIMYPPTTNYPAYPVVGYGSYEGSYGAPFQGDGYGMPPQPSRYGPYDYGYNQNNMSSRNYENPQGCSIM</sequence>
<keyword evidence="2" id="KW-1185">Reference proteome</keyword>
<evidence type="ECO:0000313" key="1">
    <source>
        <dbReference type="EMBL" id="KAI3680436.1"/>
    </source>
</evidence>
<proteinExistence type="predicted"/>
<reference evidence="2" key="1">
    <citation type="journal article" date="2022" name="Mol. Ecol. Resour.">
        <title>The genomes of chicory, endive, great burdock and yacon provide insights into Asteraceae palaeo-polyploidization history and plant inulin production.</title>
        <authorList>
            <person name="Fan W."/>
            <person name="Wang S."/>
            <person name="Wang H."/>
            <person name="Wang A."/>
            <person name="Jiang F."/>
            <person name="Liu H."/>
            <person name="Zhao H."/>
            <person name="Xu D."/>
            <person name="Zhang Y."/>
        </authorList>
    </citation>
    <scope>NUCLEOTIDE SEQUENCE [LARGE SCALE GENOMIC DNA]</scope>
    <source>
        <strain evidence="2">cv. Niubang</strain>
    </source>
</reference>
<name>A0ACB8Y6H8_ARCLA</name>
<organism evidence="1 2">
    <name type="scientific">Arctium lappa</name>
    <name type="common">Greater burdock</name>
    <name type="synonym">Lappa major</name>
    <dbReference type="NCBI Taxonomy" id="4217"/>
    <lineage>
        <taxon>Eukaryota</taxon>
        <taxon>Viridiplantae</taxon>
        <taxon>Streptophyta</taxon>
        <taxon>Embryophyta</taxon>
        <taxon>Tracheophyta</taxon>
        <taxon>Spermatophyta</taxon>
        <taxon>Magnoliopsida</taxon>
        <taxon>eudicotyledons</taxon>
        <taxon>Gunneridae</taxon>
        <taxon>Pentapetalae</taxon>
        <taxon>asterids</taxon>
        <taxon>campanulids</taxon>
        <taxon>Asterales</taxon>
        <taxon>Asteraceae</taxon>
        <taxon>Carduoideae</taxon>
        <taxon>Cardueae</taxon>
        <taxon>Arctiinae</taxon>
        <taxon>Arctium</taxon>
    </lineage>
</organism>